<keyword evidence="2" id="KW-1185">Reference proteome</keyword>
<dbReference type="AlphaFoldDB" id="A0A058Z9L9"/>
<proteinExistence type="predicted"/>
<evidence type="ECO:0000313" key="2">
    <source>
        <dbReference type="Proteomes" id="UP000030693"/>
    </source>
</evidence>
<accession>A0A058Z9L9</accession>
<dbReference type="GeneID" id="20527282"/>
<dbReference type="Proteomes" id="UP000030693">
    <property type="component" value="Unassembled WGS sequence"/>
</dbReference>
<sequence>MSVNPPAKFTEYFTQKQEHFQDLLRRASLELDCLNDTQRYRSQEDALNCISAVNDDFGKLEEVLAHGQERVINEVSRCVEHVGGRDTDDCFLTQIPAFEQVAKRFENDVNRYIAKH</sequence>
<name>A0A058Z9L9_FONAL</name>
<organism evidence="1">
    <name type="scientific">Fonticula alba</name>
    <name type="common">Slime mold</name>
    <dbReference type="NCBI Taxonomy" id="691883"/>
    <lineage>
        <taxon>Eukaryota</taxon>
        <taxon>Rotosphaerida</taxon>
        <taxon>Fonticulaceae</taxon>
        <taxon>Fonticula</taxon>
    </lineage>
</organism>
<dbReference type="RefSeq" id="XP_009494743.1">
    <property type="nucleotide sequence ID" value="XM_009496468.1"/>
</dbReference>
<dbReference type="EMBL" id="KB932204">
    <property type="protein sequence ID" value="KCV70227.1"/>
    <property type="molecule type" value="Genomic_DNA"/>
</dbReference>
<protein>
    <submittedName>
        <fullName evidence="1">Uncharacterized protein</fullName>
    </submittedName>
</protein>
<reference evidence="1" key="1">
    <citation type="submission" date="2013-04" db="EMBL/GenBank/DDBJ databases">
        <title>The Genome Sequence of Fonticula alba ATCC 38817.</title>
        <authorList>
            <consortium name="The Broad Institute Genomics Platform"/>
            <person name="Russ C."/>
            <person name="Cuomo C."/>
            <person name="Burger G."/>
            <person name="Gray M.W."/>
            <person name="Holland P.W.H."/>
            <person name="King N."/>
            <person name="Lang F.B.F."/>
            <person name="Roger A.J."/>
            <person name="Ruiz-Trillo I."/>
            <person name="Brown M."/>
            <person name="Walker B."/>
            <person name="Young S."/>
            <person name="Zeng Q."/>
            <person name="Gargeya S."/>
            <person name="Fitzgerald M."/>
            <person name="Haas B."/>
            <person name="Abouelleil A."/>
            <person name="Allen A.W."/>
            <person name="Alvarado L."/>
            <person name="Arachchi H.M."/>
            <person name="Berlin A.M."/>
            <person name="Chapman S.B."/>
            <person name="Gainer-Dewar J."/>
            <person name="Goldberg J."/>
            <person name="Griggs A."/>
            <person name="Gujja S."/>
            <person name="Hansen M."/>
            <person name="Howarth C."/>
            <person name="Imamovic A."/>
            <person name="Ireland A."/>
            <person name="Larimer J."/>
            <person name="McCowan C."/>
            <person name="Murphy C."/>
            <person name="Pearson M."/>
            <person name="Poon T.W."/>
            <person name="Priest M."/>
            <person name="Roberts A."/>
            <person name="Saif S."/>
            <person name="Shea T."/>
            <person name="Sisk P."/>
            <person name="Sykes S."/>
            <person name="Wortman J."/>
            <person name="Nusbaum C."/>
            <person name="Birren B."/>
        </authorList>
    </citation>
    <scope>NUCLEOTIDE SEQUENCE [LARGE SCALE GENOMIC DNA]</scope>
    <source>
        <strain evidence="1">ATCC 38817</strain>
    </source>
</reference>
<evidence type="ECO:0000313" key="1">
    <source>
        <dbReference type="EMBL" id="KCV70227.1"/>
    </source>
</evidence>
<gene>
    <name evidence="1" type="ORF">H696_02557</name>
</gene>